<name>A0A7G8YDR8_9PSED</name>
<evidence type="ECO:0000313" key="2">
    <source>
        <dbReference type="Proteomes" id="UP000515277"/>
    </source>
</evidence>
<dbReference type="AlphaFoldDB" id="A0A7G8YDR8"/>
<dbReference type="RefSeq" id="WP_179598205.1">
    <property type="nucleotide sequence ID" value="NZ_CP060201.1"/>
</dbReference>
<reference evidence="2" key="1">
    <citation type="journal article" date="2020" name="Microbiol. Resour. Announc.">
        <title>Complete genome sequences of four natural Pseudomonas isolates that catabolize a wide range of aromatic compounds relevant to lignin valorization.</title>
        <authorList>
            <person name="Hatmaker E.A."/>
            <person name="Presley G."/>
            <person name="Cannon O."/>
            <person name="Guss A.M."/>
            <person name="Elkins J.G."/>
        </authorList>
    </citation>
    <scope>NUCLEOTIDE SEQUENCE [LARGE SCALE GENOMIC DNA]</scope>
    <source>
        <strain evidence="2">H1F5C</strain>
    </source>
</reference>
<sequence>MLFVIGVTVIAIGVLAVVLLESKKSGARLKATLDASVDRHKALLKEHSDALKEMELHHIGHISGISKRHHQEIESLRDILAISDQDRDVALRAAYRDQEQLRLMQDRLDQVTALMDSWASGGDETASAVRHALTAERTRRFHTLS</sequence>
<accession>A0A7G8YDR8</accession>
<protein>
    <submittedName>
        <fullName evidence="1">Uncharacterized protein</fullName>
    </submittedName>
</protein>
<dbReference type="Proteomes" id="UP000515277">
    <property type="component" value="Chromosome"/>
</dbReference>
<dbReference type="EMBL" id="CP060201">
    <property type="protein sequence ID" value="QNH79584.1"/>
    <property type="molecule type" value="Genomic_DNA"/>
</dbReference>
<proteinExistence type="predicted"/>
<evidence type="ECO:0000313" key="1">
    <source>
        <dbReference type="EMBL" id="QNH79584.1"/>
    </source>
</evidence>
<organism evidence="1 2">
    <name type="scientific">Pseudomonas protegens</name>
    <dbReference type="NCBI Taxonomy" id="380021"/>
    <lineage>
        <taxon>Bacteria</taxon>
        <taxon>Pseudomonadati</taxon>
        <taxon>Pseudomonadota</taxon>
        <taxon>Gammaproteobacteria</taxon>
        <taxon>Pseudomonadales</taxon>
        <taxon>Pseudomonadaceae</taxon>
        <taxon>Pseudomonas</taxon>
    </lineage>
</organism>
<gene>
    <name evidence="1" type="ORF">GGI48_10580</name>
</gene>